<comment type="pathway">
    <text evidence="2">Carbohydrate metabolism; pentose and glucuronate interconversion.</text>
</comment>
<dbReference type="InterPro" id="IPR032466">
    <property type="entry name" value="Metal_Hydrolase"/>
</dbReference>
<dbReference type="SUPFAM" id="SSF51556">
    <property type="entry name" value="Metallo-dependent hydrolases"/>
    <property type="match status" value="1"/>
</dbReference>
<evidence type="ECO:0000256" key="6">
    <source>
        <dbReference type="ARBA" id="ARBA00023235"/>
    </source>
</evidence>
<dbReference type="AlphaFoldDB" id="A0A3D9V2G7"/>
<dbReference type="Gene3D" id="1.10.2020.10">
    <property type="entry name" value="uronate isomerase, domain 2, chain A"/>
    <property type="match status" value="1"/>
</dbReference>
<dbReference type="EC" id="5.3.1.12" evidence="4"/>
<dbReference type="EMBL" id="QTUC01000001">
    <property type="protein sequence ID" value="REF35717.1"/>
    <property type="molecule type" value="Genomic_DNA"/>
</dbReference>
<dbReference type="InterPro" id="IPR003766">
    <property type="entry name" value="Uronate_isomerase"/>
</dbReference>
<evidence type="ECO:0000313" key="8">
    <source>
        <dbReference type="Proteomes" id="UP000256485"/>
    </source>
</evidence>
<accession>A0A3D9V2G7</accession>
<dbReference type="GO" id="GO:0019698">
    <property type="term" value="P:D-galacturonate catabolic process"/>
    <property type="evidence" value="ECO:0007669"/>
    <property type="project" value="TreeGrafter"/>
</dbReference>
<dbReference type="PANTHER" id="PTHR30068:SF4">
    <property type="entry name" value="URONATE ISOMERASE"/>
    <property type="match status" value="1"/>
</dbReference>
<dbReference type="OrthoDB" id="9766564at2"/>
<name>A0A3D9V2G7_THECX</name>
<evidence type="ECO:0000256" key="1">
    <source>
        <dbReference type="ARBA" id="ARBA00001165"/>
    </source>
</evidence>
<protein>
    <recommendedName>
        <fullName evidence="5">Uronate isomerase</fullName>
        <ecNumber evidence="4">5.3.1.12</ecNumber>
    </recommendedName>
</protein>
<comment type="similarity">
    <text evidence="3">Belongs to the metallo-dependent hydrolases superfamily. Uronate isomerase family.</text>
</comment>
<evidence type="ECO:0000313" key="7">
    <source>
        <dbReference type="EMBL" id="REF35717.1"/>
    </source>
</evidence>
<dbReference type="PANTHER" id="PTHR30068">
    <property type="entry name" value="URONATE ISOMERASE"/>
    <property type="match status" value="1"/>
</dbReference>
<sequence>MTVTTVPLRLEPDRLLPVEPEVRVIARRLYDVVRDLPVVSPHGDVDPRVLLDDEPFADPATLLVTSDREVTRLLHASGVPLDRLGVGLDSSSEAGSLSETQARAVWRAFCEHWDVFRGTTVRLRTEYQLVEIFGVALRPSPHTADTMFDRIAERLRRPEYRPRALYERFRISVLATRDDACSDLQVHAALEADPSWPGRIIPTFCPDAYLEPGPGWTARVARLGQAADVDVGDYPGFIQALERRRRFFIEHGATSTVHTHPDIRTDRIEPSEANRIYQAALSDEATASEAEAFRRHMLGEMARMSCDDGLVMVLHTGVRRQDPPTAEWLAPDSGVTAPVEVTDALRPLLERYGTHPNLHLVVFTADEAAWSRELAPLASRYPSVYLGVPRGPDTLRRFRAATTETAGFSRTCGGADDARAFCSVPARHDIARRVDAGVLARLVAEDRLEEDEAIETAVDLVIDQPRRVFKLAPFTLPGQRGR</sequence>
<dbReference type="GO" id="GO:0008880">
    <property type="term" value="F:glucuronate isomerase activity"/>
    <property type="evidence" value="ECO:0007669"/>
    <property type="project" value="UniProtKB-EC"/>
</dbReference>
<evidence type="ECO:0000256" key="3">
    <source>
        <dbReference type="ARBA" id="ARBA00008397"/>
    </source>
</evidence>
<evidence type="ECO:0000256" key="4">
    <source>
        <dbReference type="ARBA" id="ARBA00012546"/>
    </source>
</evidence>
<proteinExistence type="inferred from homology"/>
<dbReference type="GO" id="GO:0042840">
    <property type="term" value="P:D-glucuronate catabolic process"/>
    <property type="evidence" value="ECO:0007669"/>
    <property type="project" value="TreeGrafter"/>
</dbReference>
<keyword evidence="6 7" id="KW-0413">Isomerase</keyword>
<dbReference type="UniPathway" id="UPA00246"/>
<organism evidence="7 8">
    <name type="scientific">Thermasporomyces composti</name>
    <dbReference type="NCBI Taxonomy" id="696763"/>
    <lineage>
        <taxon>Bacteria</taxon>
        <taxon>Bacillati</taxon>
        <taxon>Actinomycetota</taxon>
        <taxon>Actinomycetes</taxon>
        <taxon>Propionibacteriales</taxon>
        <taxon>Nocardioidaceae</taxon>
        <taxon>Thermasporomyces</taxon>
    </lineage>
</organism>
<dbReference type="Gene3D" id="3.20.20.140">
    <property type="entry name" value="Metal-dependent hydrolases"/>
    <property type="match status" value="1"/>
</dbReference>
<dbReference type="Proteomes" id="UP000256485">
    <property type="component" value="Unassembled WGS sequence"/>
</dbReference>
<dbReference type="NCBIfam" id="NF002794">
    <property type="entry name" value="PRK02925.1"/>
    <property type="match status" value="1"/>
</dbReference>
<evidence type="ECO:0000256" key="5">
    <source>
        <dbReference type="ARBA" id="ARBA00020555"/>
    </source>
</evidence>
<keyword evidence="8" id="KW-1185">Reference proteome</keyword>
<evidence type="ECO:0000256" key="2">
    <source>
        <dbReference type="ARBA" id="ARBA00004892"/>
    </source>
</evidence>
<comment type="caution">
    <text evidence="7">The sequence shown here is derived from an EMBL/GenBank/DDBJ whole genome shotgun (WGS) entry which is preliminary data.</text>
</comment>
<gene>
    <name evidence="7" type="ORF">DFJ64_1104</name>
</gene>
<reference evidence="7 8" key="1">
    <citation type="submission" date="2018-08" db="EMBL/GenBank/DDBJ databases">
        <title>Sequencing the genomes of 1000 actinobacteria strains.</title>
        <authorList>
            <person name="Klenk H.-P."/>
        </authorList>
    </citation>
    <scope>NUCLEOTIDE SEQUENCE [LARGE SCALE GENOMIC DNA]</scope>
    <source>
        <strain evidence="7 8">DSM 22891</strain>
    </source>
</reference>
<comment type="catalytic activity">
    <reaction evidence="1">
        <text>D-glucuronate = D-fructuronate</text>
        <dbReference type="Rhea" id="RHEA:13049"/>
        <dbReference type="ChEBI" id="CHEBI:58720"/>
        <dbReference type="ChEBI" id="CHEBI:59863"/>
        <dbReference type="EC" id="5.3.1.12"/>
    </reaction>
</comment>
<dbReference type="RefSeq" id="WP_115849459.1">
    <property type="nucleotide sequence ID" value="NZ_QTUC01000001.1"/>
</dbReference>
<dbReference type="Pfam" id="PF02614">
    <property type="entry name" value="UxaC"/>
    <property type="match status" value="1"/>
</dbReference>